<organism evidence="6 7">
    <name type="scientific">Lupinus angustifolius</name>
    <name type="common">Narrow-leaved blue lupine</name>
    <dbReference type="NCBI Taxonomy" id="3871"/>
    <lineage>
        <taxon>Eukaryota</taxon>
        <taxon>Viridiplantae</taxon>
        <taxon>Streptophyta</taxon>
        <taxon>Embryophyta</taxon>
        <taxon>Tracheophyta</taxon>
        <taxon>Spermatophyta</taxon>
        <taxon>Magnoliopsida</taxon>
        <taxon>eudicotyledons</taxon>
        <taxon>Gunneridae</taxon>
        <taxon>Pentapetalae</taxon>
        <taxon>rosids</taxon>
        <taxon>fabids</taxon>
        <taxon>Fabales</taxon>
        <taxon>Fabaceae</taxon>
        <taxon>Papilionoideae</taxon>
        <taxon>50 kb inversion clade</taxon>
        <taxon>genistoids sensu lato</taxon>
        <taxon>core genistoids</taxon>
        <taxon>Genisteae</taxon>
        <taxon>Lupinus</taxon>
    </lineage>
</organism>
<gene>
    <name evidence="6" type="ORF">TanjilG_14981</name>
</gene>
<feature type="domain" description="Remorin N-terminal" evidence="5">
    <location>
        <begin position="44"/>
        <end position="95"/>
    </location>
</feature>
<dbReference type="Proteomes" id="UP000188354">
    <property type="component" value="Chromosome LG08"/>
</dbReference>
<feature type="compositionally biased region" description="Basic and acidic residues" evidence="3">
    <location>
        <begin position="24"/>
        <end position="40"/>
    </location>
</feature>
<evidence type="ECO:0000259" key="4">
    <source>
        <dbReference type="Pfam" id="PF03763"/>
    </source>
</evidence>
<name>A0A4P1RAM3_LUPAN</name>
<feature type="domain" description="Remorin C-terminal" evidence="4">
    <location>
        <begin position="99"/>
        <end position="204"/>
    </location>
</feature>
<evidence type="ECO:0000313" key="7">
    <source>
        <dbReference type="Proteomes" id="UP000188354"/>
    </source>
</evidence>
<evidence type="ECO:0000256" key="2">
    <source>
        <dbReference type="SAM" id="Coils"/>
    </source>
</evidence>
<dbReference type="InterPro" id="IPR005518">
    <property type="entry name" value="Remorin_N"/>
</dbReference>
<dbReference type="Pfam" id="PF03763">
    <property type="entry name" value="Remorin_C"/>
    <property type="match status" value="1"/>
</dbReference>
<feature type="compositionally biased region" description="Polar residues" evidence="3">
    <location>
        <begin position="1"/>
        <end position="15"/>
    </location>
</feature>
<dbReference type="PANTHER" id="PTHR31775">
    <property type="entry name" value="OS02G0117200 PROTEIN"/>
    <property type="match status" value="1"/>
</dbReference>
<dbReference type="InterPro" id="IPR005516">
    <property type="entry name" value="Remorin_C"/>
</dbReference>
<comment type="similarity">
    <text evidence="1">Belongs to the remorin family.</text>
</comment>
<accession>A0A4P1RAM3</accession>
<dbReference type="Pfam" id="PF03766">
    <property type="entry name" value="Remorin_N"/>
    <property type="match status" value="1"/>
</dbReference>
<keyword evidence="7" id="KW-1185">Reference proteome</keyword>
<protein>
    <recommendedName>
        <fullName evidence="8">Remorin C-terminal domain-containing protein</fullName>
    </recommendedName>
</protein>
<reference evidence="6 7" key="1">
    <citation type="journal article" date="2017" name="Plant Biotechnol. J.">
        <title>A comprehensive draft genome sequence for lupin (Lupinus angustifolius), an emerging health food: insights into plant-microbe interactions and legume evolution.</title>
        <authorList>
            <person name="Hane J.K."/>
            <person name="Ming Y."/>
            <person name="Kamphuis L.G."/>
            <person name="Nelson M.N."/>
            <person name="Garg G."/>
            <person name="Atkins C.A."/>
            <person name="Bayer P.E."/>
            <person name="Bravo A."/>
            <person name="Bringans S."/>
            <person name="Cannon S."/>
            <person name="Edwards D."/>
            <person name="Foley R."/>
            <person name="Gao L.L."/>
            <person name="Harrison M.J."/>
            <person name="Huang W."/>
            <person name="Hurgobin B."/>
            <person name="Li S."/>
            <person name="Liu C.W."/>
            <person name="McGrath A."/>
            <person name="Morahan G."/>
            <person name="Murray J."/>
            <person name="Weller J."/>
            <person name="Jian J."/>
            <person name="Singh K.B."/>
        </authorList>
    </citation>
    <scope>NUCLEOTIDE SEQUENCE</scope>
    <source>
        <strain evidence="7">cv. Tanjil</strain>
        <tissue evidence="6">Whole plant</tissue>
    </source>
</reference>
<evidence type="ECO:0008006" key="8">
    <source>
        <dbReference type="Google" id="ProtNLM"/>
    </source>
</evidence>
<evidence type="ECO:0000256" key="1">
    <source>
        <dbReference type="ARBA" id="ARBA00005711"/>
    </source>
</evidence>
<dbReference type="OrthoDB" id="684343at2759"/>
<evidence type="ECO:0000313" key="6">
    <source>
        <dbReference type="EMBL" id="OIW06336.1"/>
    </source>
</evidence>
<evidence type="ECO:0000256" key="3">
    <source>
        <dbReference type="SAM" id="MobiDB-lite"/>
    </source>
</evidence>
<dbReference type="AlphaFoldDB" id="A0A4P1RAM3"/>
<feature type="coiled-coil region" evidence="2">
    <location>
        <begin position="134"/>
        <end position="165"/>
    </location>
</feature>
<keyword evidence="2" id="KW-0175">Coiled coil</keyword>
<dbReference type="Gramene" id="OIW06336">
    <property type="protein sequence ID" value="OIW06336"/>
    <property type="gene ID" value="TanjilG_14981"/>
</dbReference>
<evidence type="ECO:0000259" key="5">
    <source>
        <dbReference type="Pfam" id="PF03766"/>
    </source>
</evidence>
<dbReference type="EMBL" id="CM007368">
    <property type="protein sequence ID" value="OIW06336.1"/>
    <property type="molecule type" value="Genomic_DNA"/>
</dbReference>
<dbReference type="KEGG" id="lang:109353446"/>
<dbReference type="STRING" id="3871.A0A4P1RAM3"/>
<feature type="region of interest" description="Disordered" evidence="3">
    <location>
        <begin position="1"/>
        <end position="40"/>
    </location>
</feature>
<proteinExistence type="inferred from homology"/>
<sequence length="216" mass="24319">MTEQQPKTVESVTPSDPTPAPVEAPKDVVPPHKPVYEEAPKDVVAEEKSVIPFSPSDTDFDDDSKGLVLIEKIQEVADEKLFDSSVNQDMALARVATEKRLSLIKAWEESEKSKAENKAHKKHIAIDAWENSKKAAVEAELRMIEEQLEKKRAEYAEEIKNRIAKFHKEAEENRAIVEAKKGEELLKAEEIATKHRASGTIPKKLLGYFKCFSIQV</sequence>
<dbReference type="PANTHER" id="PTHR31775:SF5">
    <property type="entry name" value="REMORIN 1.4"/>
    <property type="match status" value="1"/>
</dbReference>